<dbReference type="OrthoDB" id="1898770at2"/>
<protein>
    <submittedName>
        <fullName evidence="1">Uncharacterized protein</fullName>
    </submittedName>
</protein>
<proteinExistence type="predicted"/>
<dbReference type="EMBL" id="MRAE01000012">
    <property type="protein sequence ID" value="OOO66780.1"/>
    <property type="molecule type" value="Genomic_DNA"/>
</dbReference>
<organism evidence="1 2">
    <name type="scientific">Clostridium tepidum</name>
    <dbReference type="NCBI Taxonomy" id="1962263"/>
    <lineage>
        <taxon>Bacteria</taxon>
        <taxon>Bacillati</taxon>
        <taxon>Bacillota</taxon>
        <taxon>Clostridia</taxon>
        <taxon>Eubacteriales</taxon>
        <taxon>Clostridiaceae</taxon>
        <taxon>Clostridium</taxon>
    </lineage>
</organism>
<name>A0A1S9I8X0_9CLOT</name>
<gene>
    <name evidence="1" type="ORF">BS638_06545</name>
</gene>
<sequence>MGLPSYVINFDELSDLIKDYLENGINVDIGNITLSTDDIERLLSEIKDKIQGVDYDDLINALNDLGAKLDGLSGNLGISGTQKIYGKMLEIPAIKGEHVIEFTATPNSKLTGITYSQSAWNLQDSWDLVVGEEKLFDSVRTKEYGEHKYFNVFYPIDGVIKFVYNNNSGTSKVVWVDFCILEGGSE</sequence>
<dbReference type="AlphaFoldDB" id="A0A1S9I8X0"/>
<dbReference type="Proteomes" id="UP000190256">
    <property type="component" value="Unassembled WGS sequence"/>
</dbReference>
<reference evidence="1 2" key="1">
    <citation type="submission" date="2016-12" db="EMBL/GenBank/DDBJ databases">
        <title>Clostridium tepidum sp. nov., a close relative of Clostridium sporogenes and Clostridium botulinum Group I.</title>
        <authorList>
            <person name="Dobritsa A.P."/>
            <person name="Kutumbaka K.K."/>
            <person name="Werner K."/>
            <person name="Wiedmann M."/>
            <person name="Asmus A."/>
            <person name="Samadpour M."/>
        </authorList>
    </citation>
    <scope>NUCLEOTIDE SEQUENCE [LARGE SCALE GENOMIC DNA]</scope>
    <source>
        <strain evidence="1 2">IEH 97212</strain>
    </source>
</reference>
<dbReference type="RefSeq" id="WP_078054573.1">
    <property type="nucleotide sequence ID" value="NZ_MRAE01000012.1"/>
</dbReference>
<evidence type="ECO:0000313" key="1">
    <source>
        <dbReference type="EMBL" id="OOO66780.1"/>
    </source>
</evidence>
<accession>A0A1S9I8X0</accession>
<comment type="caution">
    <text evidence="1">The sequence shown here is derived from an EMBL/GenBank/DDBJ whole genome shotgun (WGS) entry which is preliminary data.</text>
</comment>
<evidence type="ECO:0000313" key="2">
    <source>
        <dbReference type="Proteomes" id="UP000190256"/>
    </source>
</evidence>